<dbReference type="EMBL" id="LESJ01000001">
    <property type="protein sequence ID" value="RBT70999.1"/>
    <property type="molecule type" value="Genomic_DNA"/>
</dbReference>
<gene>
    <name evidence="4" type="ORF">EB03_00032</name>
</gene>
<accession>A0AB37IE00</accession>
<reference evidence="4 5" key="1">
    <citation type="submission" date="2015-06" db="EMBL/GenBank/DDBJ databases">
        <title>The Genome Sequence of Enterococcus hirae 88EA1.</title>
        <authorList>
            <consortium name="The Broad Institute Genomics Platform"/>
            <consortium name="The Broad Institute Genome Sequencing Center for Infectious Disease"/>
            <person name="Earl A.M."/>
            <person name="Van Tyne D."/>
            <person name="Lebreton F."/>
            <person name="Saavedra J.T."/>
            <person name="Gilmore M.S."/>
            <person name="Manson McGuire A."/>
            <person name="Clock S."/>
            <person name="Crupain M."/>
            <person name="Rangan U."/>
            <person name="Young S."/>
            <person name="Abouelleil A."/>
            <person name="Cao P."/>
            <person name="Chapman S.B."/>
            <person name="Griggs A."/>
            <person name="Priest M."/>
            <person name="Shea T."/>
            <person name="Wortman J."/>
            <person name="Nusbaum C."/>
            <person name="Birren B."/>
        </authorList>
    </citation>
    <scope>NUCLEOTIDE SEQUENCE [LARGE SCALE GENOMIC DNA]</scope>
    <source>
        <strain evidence="4 5">88EA1</strain>
    </source>
</reference>
<keyword evidence="2" id="KW-0804">Transcription</keyword>
<dbReference type="Pfam" id="PF05043">
    <property type="entry name" value="Mga"/>
    <property type="match status" value="1"/>
</dbReference>
<evidence type="ECO:0000259" key="3">
    <source>
        <dbReference type="Pfam" id="PF05043"/>
    </source>
</evidence>
<dbReference type="RefSeq" id="WP_096709534.1">
    <property type="nucleotide sequence ID" value="NZ_JAAAJO010000003.1"/>
</dbReference>
<comment type="caution">
    <text evidence="4">The sequence shown here is derived from an EMBL/GenBank/DDBJ whole genome shotgun (WGS) entry which is preliminary data.</text>
</comment>
<dbReference type="Gene3D" id="1.10.10.10">
    <property type="entry name" value="Winged helix-like DNA-binding domain superfamily/Winged helix DNA-binding domain"/>
    <property type="match status" value="1"/>
</dbReference>
<dbReference type="InterPro" id="IPR007737">
    <property type="entry name" value="Mga_HTH"/>
</dbReference>
<protein>
    <recommendedName>
        <fullName evidence="3">Mga helix-turn-helix domain-containing protein</fullName>
    </recommendedName>
</protein>
<dbReference type="InterPro" id="IPR036388">
    <property type="entry name" value="WH-like_DNA-bd_sf"/>
</dbReference>
<evidence type="ECO:0000256" key="1">
    <source>
        <dbReference type="ARBA" id="ARBA00023015"/>
    </source>
</evidence>
<keyword evidence="1" id="KW-0805">Transcription regulation</keyword>
<proteinExistence type="predicted"/>
<dbReference type="InterPro" id="IPR050661">
    <property type="entry name" value="BglG_antiterminators"/>
</dbReference>
<name>A0AB37IE00_ENTHR</name>
<dbReference type="PANTHER" id="PTHR30185">
    <property type="entry name" value="CRYPTIC BETA-GLUCOSIDE BGL OPERON ANTITERMINATOR"/>
    <property type="match status" value="1"/>
</dbReference>
<dbReference type="CDD" id="cd00133">
    <property type="entry name" value="PTS_IIB"/>
    <property type="match status" value="1"/>
</dbReference>
<evidence type="ECO:0000313" key="5">
    <source>
        <dbReference type="Proteomes" id="UP000253498"/>
    </source>
</evidence>
<dbReference type="Proteomes" id="UP000253498">
    <property type="component" value="Unassembled WGS sequence"/>
</dbReference>
<organism evidence="4 5">
    <name type="scientific">Enterococcus hirae</name>
    <dbReference type="NCBI Taxonomy" id="1354"/>
    <lineage>
        <taxon>Bacteria</taxon>
        <taxon>Bacillati</taxon>
        <taxon>Bacillota</taxon>
        <taxon>Bacilli</taxon>
        <taxon>Lactobacillales</taxon>
        <taxon>Enterococcaceae</taxon>
        <taxon>Enterococcus</taxon>
    </lineage>
</organism>
<dbReference type="PANTHER" id="PTHR30185:SF13">
    <property type="entry name" value="LICABCH OPERON REGULATOR-RELATED"/>
    <property type="match status" value="1"/>
</dbReference>
<evidence type="ECO:0000313" key="4">
    <source>
        <dbReference type="EMBL" id="RBT70999.1"/>
    </source>
</evidence>
<evidence type="ECO:0000256" key="2">
    <source>
        <dbReference type="ARBA" id="ARBA00023163"/>
    </source>
</evidence>
<sequence>MEIFNDFFGNDVKKEIELLHFLYHQKRFVTIEEMSQALNMDRRSIYKYYDVLSNHSLMTDESREPIFHTKHGLGYKFTGTKTDYKTVIRKILQENPFFNLFETLLLENEVNLVKFAYENYLSESTVRKRSYELETLLQPLGFTVKKNKGTLYLVGDEPRIRYFMVAFFWKNFSGLHWPFPGISQQKCEMLARHFYEINEIPFNEIELKITTYVLAVTIIRFRKGKKITSEMITLAPDLPPKDQEIFQQLTDQHSSLLKKLTDELSEHFLLETMESHFIFLWLRSNLDLTFSKEQLADYFDIQEESVQNRSYLQAIIHLLLKDTDSQQLSTRKKNLILRTILSGILSVELFGETIHTLTGYNLQHYVSQNFPNLLMRSEQLLDQIDLYSSSDSKRKGLALHVAVAWTLVSPPSTFMKKINLKLETDLPLALSLTIKERIESSFQSYYHLDIRSHFENEDYDLCLSTAPLTESFETVPVLLINAQVTLADLLAIKQVLEELV</sequence>
<dbReference type="AlphaFoldDB" id="A0AB37IE00"/>
<feature type="domain" description="Mga helix-turn-helix" evidence="3">
    <location>
        <begin position="83"/>
        <end position="168"/>
    </location>
</feature>